<name>A0A2S1R8J4_9ACTN</name>
<feature type="transmembrane region" description="Helical" evidence="1">
    <location>
        <begin position="81"/>
        <end position="103"/>
    </location>
</feature>
<dbReference type="KEGG" id="dlu:A6035_11030"/>
<keyword evidence="3" id="KW-1185">Reference proteome</keyword>
<dbReference type="Proteomes" id="UP000244928">
    <property type="component" value="Chromosome"/>
</dbReference>
<feature type="transmembrane region" description="Helical" evidence="1">
    <location>
        <begin position="232"/>
        <end position="251"/>
    </location>
</feature>
<feature type="transmembrane region" description="Helical" evidence="1">
    <location>
        <begin position="160"/>
        <end position="183"/>
    </location>
</feature>
<feature type="transmembrane region" description="Helical" evidence="1">
    <location>
        <begin position="38"/>
        <end position="61"/>
    </location>
</feature>
<feature type="transmembrane region" description="Helical" evidence="1">
    <location>
        <begin position="110"/>
        <end position="135"/>
    </location>
</feature>
<dbReference type="OrthoDB" id="3209791at2"/>
<keyword evidence="1" id="KW-0812">Transmembrane</keyword>
<dbReference type="RefSeq" id="WP_108847842.1">
    <property type="nucleotide sequence ID" value="NZ_CP015449.1"/>
</dbReference>
<feature type="transmembrane region" description="Helical" evidence="1">
    <location>
        <begin position="190"/>
        <end position="212"/>
    </location>
</feature>
<organism evidence="2 3">
    <name type="scientific">Dietzia lutea</name>
    <dbReference type="NCBI Taxonomy" id="546160"/>
    <lineage>
        <taxon>Bacteria</taxon>
        <taxon>Bacillati</taxon>
        <taxon>Actinomycetota</taxon>
        <taxon>Actinomycetes</taxon>
        <taxon>Mycobacteriales</taxon>
        <taxon>Dietziaceae</taxon>
        <taxon>Dietzia</taxon>
    </lineage>
</organism>
<proteinExistence type="predicted"/>
<evidence type="ECO:0000313" key="3">
    <source>
        <dbReference type="Proteomes" id="UP000244928"/>
    </source>
</evidence>
<evidence type="ECO:0000313" key="2">
    <source>
        <dbReference type="EMBL" id="AWH92610.1"/>
    </source>
</evidence>
<keyword evidence="1" id="KW-0472">Membrane</keyword>
<protein>
    <submittedName>
        <fullName evidence="2">Uncharacterized protein</fullName>
    </submittedName>
</protein>
<evidence type="ECO:0000256" key="1">
    <source>
        <dbReference type="SAM" id="Phobius"/>
    </source>
</evidence>
<accession>A0A2S1R8J4</accession>
<dbReference type="AlphaFoldDB" id="A0A2S1R8J4"/>
<sequence length="258" mass="26876">MMSATAEAAASTGTTTPSATSSRILSAFRLQFIVRSNFVVVPMMVFLLSWAVSVGITFWIAAIADGRTAGEPMYSGAAQSAIWTLGFMAAYTVTQTMPFAMALSFSRRTFVLGAYLAFAAVSAAFGVAFMAGAAIERATDGFGIHAYQFDLPFMTGSHGLAGAGLLAGTLTLAVMLVGFLAAAAFRRLSLIGFWTVAIAVVAGLAVALLLIVQNVGWPRIAEWFGAQTALSGSAYLTIIAVLASVLAYLVLRRDTPAG</sequence>
<gene>
    <name evidence="2" type="ORF">A6035_11030</name>
</gene>
<reference evidence="2 3" key="1">
    <citation type="submission" date="2016-04" db="EMBL/GenBank/DDBJ databases">
        <title>Complete genome sequence of Dietzia lutea YIM 80766T, a strain isolated from desert soil in Egypt.</title>
        <authorList>
            <person name="Zhao J."/>
            <person name="Hu B."/>
            <person name="Geng S."/>
            <person name="Nie Y."/>
            <person name="Tang Y."/>
        </authorList>
    </citation>
    <scope>NUCLEOTIDE SEQUENCE [LARGE SCALE GENOMIC DNA]</scope>
    <source>
        <strain evidence="2 3">YIM 80766</strain>
    </source>
</reference>
<keyword evidence="1" id="KW-1133">Transmembrane helix</keyword>
<dbReference type="EMBL" id="CP015449">
    <property type="protein sequence ID" value="AWH92610.1"/>
    <property type="molecule type" value="Genomic_DNA"/>
</dbReference>